<feature type="region of interest" description="Disordered" evidence="1">
    <location>
        <begin position="416"/>
        <end position="458"/>
    </location>
</feature>
<dbReference type="EMBL" id="VCGU01000010">
    <property type="protein sequence ID" value="TRY68872.1"/>
    <property type="molecule type" value="Genomic_DNA"/>
</dbReference>
<dbReference type="InterPro" id="IPR003599">
    <property type="entry name" value="Ig_sub"/>
</dbReference>
<dbReference type="InterPro" id="IPR036179">
    <property type="entry name" value="Ig-like_dom_sf"/>
</dbReference>
<dbReference type="InterPro" id="IPR007110">
    <property type="entry name" value="Ig-like_dom"/>
</dbReference>
<dbReference type="AlphaFoldDB" id="A0A553NTX2"/>
<reference evidence="4 5" key="1">
    <citation type="journal article" date="2018" name="Nat. Ecol. Evol.">
        <title>Genomic signatures of mitonuclear coevolution across populations of Tigriopus californicus.</title>
        <authorList>
            <person name="Barreto F.S."/>
            <person name="Watson E.T."/>
            <person name="Lima T.G."/>
            <person name="Willett C.S."/>
            <person name="Edmands S."/>
            <person name="Li W."/>
            <person name="Burton R.S."/>
        </authorList>
    </citation>
    <scope>NUCLEOTIDE SEQUENCE [LARGE SCALE GENOMIC DNA]</scope>
    <source>
        <strain evidence="4 5">San Diego</strain>
    </source>
</reference>
<proteinExistence type="predicted"/>
<dbReference type="SMART" id="SM00409">
    <property type="entry name" value="IG"/>
    <property type="match status" value="2"/>
</dbReference>
<accession>A0A553NTX2</accession>
<evidence type="ECO:0000256" key="1">
    <source>
        <dbReference type="SAM" id="MobiDB-lite"/>
    </source>
</evidence>
<dbReference type="PROSITE" id="PS50835">
    <property type="entry name" value="IG_LIKE"/>
    <property type="match status" value="1"/>
</dbReference>
<evidence type="ECO:0000259" key="3">
    <source>
        <dbReference type="PROSITE" id="PS50835"/>
    </source>
</evidence>
<keyword evidence="2" id="KW-0732">Signal</keyword>
<dbReference type="InterPro" id="IPR013783">
    <property type="entry name" value="Ig-like_fold"/>
</dbReference>
<dbReference type="Gene3D" id="2.60.40.10">
    <property type="entry name" value="Immunoglobulins"/>
    <property type="match status" value="1"/>
</dbReference>
<evidence type="ECO:0000313" key="4">
    <source>
        <dbReference type="EMBL" id="TRY68872.1"/>
    </source>
</evidence>
<evidence type="ECO:0000256" key="2">
    <source>
        <dbReference type="SAM" id="SignalP"/>
    </source>
</evidence>
<sequence>MTLLFILVLMLRSWDVFAIDIEITRDPKITVGDRLDLECEVTSGFIDECIWYGPDGRTKFTTSRRGNARDAEVDIDGDFCILSIPRASSEDNGPWECVIYDRDETKGKFAFAQIRSQSGKLEVDLLPSQKEVVAQRGARVELICPTNAIFSDPKAAPLCNWLDPLGETHNLVGRRGEVFRNEQTGLRGTGDLSKGECGIMIDDVRARHYGIWSCKVLRQRQDGRPGSEVITADLLLTDEPRRSRSNTDDELQGFQDGDRDVKINVDFDLASKSSSQQNPTVYWIVQRQYIVKENRRYCPSNSRDCYTSSSRQQKQGNTYAIELSFDELIREDIREPIVLVRDGTDGNGRGQVQMDFVPKVAESLESVSGISRDNGCVVNGQYRAVGELVTLRDDCVEVTCESAGKVEIRAIRNCTPDTRNRDRDNTELDTDRDRDRETDRDRDRDRDTGRGADRNSFD</sequence>
<keyword evidence="5" id="KW-1185">Reference proteome</keyword>
<comment type="caution">
    <text evidence="4">The sequence shown here is derived from an EMBL/GenBank/DDBJ whole genome shotgun (WGS) entry which is preliminary data.</text>
</comment>
<feature type="signal peptide" evidence="2">
    <location>
        <begin position="1"/>
        <end position="18"/>
    </location>
</feature>
<feature type="chain" id="PRO_5022070714" description="Ig-like domain-containing protein" evidence="2">
    <location>
        <begin position="19"/>
        <end position="458"/>
    </location>
</feature>
<feature type="domain" description="Ig-like" evidence="3">
    <location>
        <begin position="127"/>
        <end position="231"/>
    </location>
</feature>
<dbReference type="OMA" id="AWECILE"/>
<organism evidence="4 5">
    <name type="scientific">Tigriopus californicus</name>
    <name type="common">Marine copepod</name>
    <dbReference type="NCBI Taxonomy" id="6832"/>
    <lineage>
        <taxon>Eukaryota</taxon>
        <taxon>Metazoa</taxon>
        <taxon>Ecdysozoa</taxon>
        <taxon>Arthropoda</taxon>
        <taxon>Crustacea</taxon>
        <taxon>Multicrustacea</taxon>
        <taxon>Hexanauplia</taxon>
        <taxon>Copepoda</taxon>
        <taxon>Harpacticoida</taxon>
        <taxon>Harpacticidae</taxon>
        <taxon>Tigriopus</taxon>
    </lineage>
</organism>
<feature type="compositionally biased region" description="Basic and acidic residues" evidence="1">
    <location>
        <begin position="418"/>
        <end position="458"/>
    </location>
</feature>
<evidence type="ECO:0000313" key="5">
    <source>
        <dbReference type="Proteomes" id="UP000318571"/>
    </source>
</evidence>
<name>A0A553NTX2_TIGCA</name>
<dbReference type="SUPFAM" id="SSF48726">
    <property type="entry name" value="Immunoglobulin"/>
    <property type="match status" value="1"/>
</dbReference>
<protein>
    <recommendedName>
        <fullName evidence="3">Ig-like domain-containing protein</fullName>
    </recommendedName>
</protein>
<dbReference type="Proteomes" id="UP000318571">
    <property type="component" value="Chromosome 1"/>
</dbReference>
<gene>
    <name evidence="4" type="ORF">TCAL_12165</name>
</gene>